<proteinExistence type="predicted"/>
<dbReference type="Gene3D" id="2.60.40.10">
    <property type="entry name" value="Immunoglobulins"/>
    <property type="match status" value="2"/>
</dbReference>
<dbReference type="InterPro" id="IPR026444">
    <property type="entry name" value="Secre_tail"/>
</dbReference>
<organism evidence="5 6">
    <name type="scientific">candidate division WOR-3 bacterium</name>
    <dbReference type="NCBI Taxonomy" id="2052148"/>
    <lineage>
        <taxon>Bacteria</taxon>
        <taxon>Bacteria division WOR-3</taxon>
    </lineage>
</organism>
<evidence type="ECO:0000256" key="2">
    <source>
        <dbReference type="ARBA" id="ARBA00022525"/>
    </source>
</evidence>
<name>A0A350HBN4_UNCW3</name>
<dbReference type="CDD" id="cd00063">
    <property type="entry name" value="FN3"/>
    <property type="match status" value="1"/>
</dbReference>
<accession>A0A350HBN4</accession>
<evidence type="ECO:0000313" key="5">
    <source>
        <dbReference type="EMBL" id="HAV92950.1"/>
    </source>
</evidence>
<evidence type="ECO:0000259" key="4">
    <source>
        <dbReference type="PROSITE" id="PS50853"/>
    </source>
</evidence>
<gene>
    <name evidence="5" type="ORF">DCW38_07220</name>
</gene>
<evidence type="ECO:0000256" key="3">
    <source>
        <dbReference type="ARBA" id="ARBA00023049"/>
    </source>
</evidence>
<dbReference type="InterPro" id="IPR007484">
    <property type="entry name" value="Peptidase_M28"/>
</dbReference>
<dbReference type="PROSITE" id="PS50853">
    <property type="entry name" value="FN3"/>
    <property type="match status" value="1"/>
</dbReference>
<comment type="caution">
    <text evidence="5">The sequence shown here is derived from an EMBL/GenBank/DDBJ whole genome shotgun (WGS) entry which is preliminary data.</text>
</comment>
<protein>
    <recommendedName>
        <fullName evidence="4">Fibronectin type-III domain-containing protein</fullName>
    </recommendedName>
</protein>
<keyword evidence="3" id="KW-0378">Hydrolase</keyword>
<dbReference type="Pfam" id="PF00041">
    <property type="entry name" value="fn3"/>
    <property type="match status" value="1"/>
</dbReference>
<feature type="domain" description="Fibronectin type-III" evidence="4">
    <location>
        <begin position="422"/>
        <end position="511"/>
    </location>
</feature>
<dbReference type="Proteomes" id="UP000264062">
    <property type="component" value="Unassembled WGS sequence"/>
</dbReference>
<keyword evidence="2" id="KW-0964">Secreted</keyword>
<evidence type="ECO:0000256" key="1">
    <source>
        <dbReference type="ARBA" id="ARBA00004613"/>
    </source>
</evidence>
<dbReference type="GO" id="GO:0008235">
    <property type="term" value="F:metalloexopeptidase activity"/>
    <property type="evidence" value="ECO:0007669"/>
    <property type="project" value="InterPro"/>
</dbReference>
<dbReference type="AlphaFoldDB" id="A0A350HBN4"/>
<dbReference type="SUPFAM" id="SSF53187">
    <property type="entry name" value="Zn-dependent exopeptidases"/>
    <property type="match status" value="1"/>
</dbReference>
<sequence length="922" mass="102257">MKRMILFLLVFLFVALNSEEIIVYRQTLENVTGYYTLDDVKIGLYSSGEIKGEVLARFLYDKSKNYYIATAMEKENLSSLNNAVYSNMEKSFAIIEERDAFANKSGWELFKMTFKNPIKNDFLYDYNPISFSKSKSFKSETDSLINIISPDTLYDYIAILSGELPYPQGTYSQSRVVVTSWVDTAAVYLKTVMDSMGFDSVYFENFSFSSDSTYNTKNVVGLKRGNLSHDTCIVIGAHYDDYSPNYADAPGADDNASGSAGVLEAARALMGIESDYDIYFICFSGEEWGLYGSEYFVNDYIIPNNMHVLGMVNFDMIGYNPSASYQYDLYGMTHSAPLKNIFNMMADTFTTLVTHTLGSSAGSDHYPFDIAGFKAAFAIEYDFSPVYHSPHDTIALLNFDFMKEIVQAGTATVFYLSQMPLPVTEFSLIDNGDSSISVSWTKTINTDIEKYRVYYKKTGDISELIFDAGDTTAATVPSLSPGVLYTFRITPIDSTGIEAFSEATDTITPSFAPNIISVIDAYGDNSNIYLSFHKSNAGDFEKFRIYRKIGAGAFSLADSTTDTVFTDAALTDTSIFRYYVTAVDNDGYESFPSETLATRLVSLVKGLLVIDETNNGGVATDIATDAFYDTMMGNVIYDIIDADSISQTSILQFGLYERILYIDDDLTSNKIDYEDLYRYLNAGGKAAIIGWNIGKSILENPAGFPAYAESNSLQKTIFGIDYYNRCTYNQLDYINYSINGNTDTIRFVESKLPRGSNGNLLYGGVFGLTSESHPLGFYHSTVGDTAFDSKPIIFSNADTTAVIVAAPLFYMNTADAKNLVKNILALFGDLSAVCIENKMTLRNSISIESDMKSIKIIFSTNSGEKINISLIDITGRIIEKKSILPSGNMQILSVGENIQSGVYFIKIDLGKDSVLKKAMLIK</sequence>
<evidence type="ECO:0000313" key="6">
    <source>
        <dbReference type="Proteomes" id="UP000264062"/>
    </source>
</evidence>
<dbReference type="NCBIfam" id="TIGR04183">
    <property type="entry name" value="Por_Secre_tail"/>
    <property type="match status" value="1"/>
</dbReference>
<dbReference type="Gene3D" id="3.40.630.10">
    <property type="entry name" value="Zn peptidases"/>
    <property type="match status" value="1"/>
</dbReference>
<dbReference type="PANTHER" id="PTHR12147:SF26">
    <property type="entry name" value="PEPTIDASE M28 DOMAIN-CONTAINING PROTEIN"/>
    <property type="match status" value="1"/>
</dbReference>
<dbReference type="InterPro" id="IPR036116">
    <property type="entry name" value="FN3_sf"/>
</dbReference>
<keyword evidence="3" id="KW-0482">Metalloprotease</keyword>
<comment type="subcellular location">
    <subcellularLocation>
        <location evidence="1">Secreted</location>
    </subcellularLocation>
</comment>
<dbReference type="GO" id="GO:0005576">
    <property type="term" value="C:extracellular region"/>
    <property type="evidence" value="ECO:0007669"/>
    <property type="project" value="UniProtKB-SubCell"/>
</dbReference>
<dbReference type="InterPro" id="IPR013783">
    <property type="entry name" value="Ig-like_fold"/>
</dbReference>
<keyword evidence="3" id="KW-0645">Protease</keyword>
<dbReference type="InterPro" id="IPR003961">
    <property type="entry name" value="FN3_dom"/>
</dbReference>
<reference evidence="5 6" key="1">
    <citation type="journal article" date="2018" name="Nat. Biotechnol.">
        <title>A standardized bacterial taxonomy based on genome phylogeny substantially revises the tree of life.</title>
        <authorList>
            <person name="Parks D.H."/>
            <person name="Chuvochina M."/>
            <person name="Waite D.W."/>
            <person name="Rinke C."/>
            <person name="Skarshewski A."/>
            <person name="Chaumeil P.A."/>
            <person name="Hugenholtz P."/>
        </authorList>
    </citation>
    <scope>NUCLEOTIDE SEQUENCE [LARGE SCALE GENOMIC DNA]</scope>
    <source>
        <strain evidence="5">UBA9956</strain>
    </source>
</reference>
<dbReference type="GO" id="GO:0006508">
    <property type="term" value="P:proteolysis"/>
    <property type="evidence" value="ECO:0007669"/>
    <property type="project" value="InterPro"/>
</dbReference>
<dbReference type="InterPro" id="IPR045175">
    <property type="entry name" value="M28_fam"/>
</dbReference>
<dbReference type="SMART" id="SM00060">
    <property type="entry name" value="FN3"/>
    <property type="match status" value="1"/>
</dbReference>
<dbReference type="SUPFAM" id="SSF49265">
    <property type="entry name" value="Fibronectin type III"/>
    <property type="match status" value="1"/>
</dbReference>
<dbReference type="EMBL" id="DMZY01000211">
    <property type="protein sequence ID" value="HAV92950.1"/>
    <property type="molecule type" value="Genomic_DNA"/>
</dbReference>
<dbReference type="PANTHER" id="PTHR12147">
    <property type="entry name" value="METALLOPEPTIDASE M28 FAMILY MEMBER"/>
    <property type="match status" value="1"/>
</dbReference>
<dbReference type="Pfam" id="PF04389">
    <property type="entry name" value="Peptidase_M28"/>
    <property type="match status" value="1"/>
</dbReference>